<dbReference type="PANTHER" id="PTHR35908">
    <property type="entry name" value="HYPOTHETICAL FUSION PROTEIN"/>
    <property type="match status" value="1"/>
</dbReference>
<evidence type="ECO:0000313" key="2">
    <source>
        <dbReference type="EMBL" id="RJL34404.1"/>
    </source>
</evidence>
<evidence type="ECO:0000313" key="3">
    <source>
        <dbReference type="Proteomes" id="UP000265768"/>
    </source>
</evidence>
<keyword evidence="3" id="KW-1185">Reference proteome</keyword>
<dbReference type="Gene3D" id="3.10.180.10">
    <property type="entry name" value="2,3-Dihydroxybiphenyl 1,2-Dioxygenase, domain 1"/>
    <property type="match status" value="1"/>
</dbReference>
<dbReference type="RefSeq" id="WP_119925705.1">
    <property type="nucleotide sequence ID" value="NZ_QZEY01000002.1"/>
</dbReference>
<dbReference type="InterPro" id="IPR037523">
    <property type="entry name" value="VOC_core"/>
</dbReference>
<organism evidence="2 3">
    <name type="scientific">Bailinhaonella thermotolerans</name>
    <dbReference type="NCBI Taxonomy" id="1070861"/>
    <lineage>
        <taxon>Bacteria</taxon>
        <taxon>Bacillati</taxon>
        <taxon>Actinomycetota</taxon>
        <taxon>Actinomycetes</taxon>
        <taxon>Streptosporangiales</taxon>
        <taxon>Streptosporangiaceae</taxon>
        <taxon>Bailinhaonella</taxon>
    </lineage>
</organism>
<protein>
    <submittedName>
        <fullName evidence="2">VOC family protein</fullName>
    </submittedName>
</protein>
<proteinExistence type="predicted"/>
<dbReference type="InterPro" id="IPR029068">
    <property type="entry name" value="Glyas_Bleomycin-R_OHBP_Dase"/>
</dbReference>
<accession>A0A3A4B9K6</accession>
<dbReference type="PROSITE" id="PS51819">
    <property type="entry name" value="VOC"/>
    <property type="match status" value="1"/>
</dbReference>
<gene>
    <name evidence="2" type="ORF">D5H75_08185</name>
</gene>
<dbReference type="Proteomes" id="UP000265768">
    <property type="component" value="Unassembled WGS sequence"/>
</dbReference>
<evidence type="ECO:0000259" key="1">
    <source>
        <dbReference type="PROSITE" id="PS51819"/>
    </source>
</evidence>
<dbReference type="InterPro" id="IPR041581">
    <property type="entry name" value="Glyoxalase_6"/>
</dbReference>
<dbReference type="OrthoDB" id="1645442at2"/>
<dbReference type="EMBL" id="QZEY01000002">
    <property type="protein sequence ID" value="RJL34404.1"/>
    <property type="molecule type" value="Genomic_DNA"/>
</dbReference>
<sequence length="123" mass="14045">MTKIASLYSVVLDTPEPKALAEFYAAVLDWKITRAEDDWVTITDGGDRRIAFQLAPDHRPPRWPDPEHPQQFHLDLLVDDVDRAEEQVLALGATKAEYQPPDATDFRVYLDPSGHPFCLVWED</sequence>
<dbReference type="SUPFAM" id="SSF54593">
    <property type="entry name" value="Glyoxalase/Bleomycin resistance protein/Dihydroxybiphenyl dioxygenase"/>
    <property type="match status" value="1"/>
</dbReference>
<dbReference type="PANTHER" id="PTHR35908:SF1">
    <property type="entry name" value="CONSERVED PROTEIN"/>
    <property type="match status" value="1"/>
</dbReference>
<dbReference type="CDD" id="cd06587">
    <property type="entry name" value="VOC"/>
    <property type="match status" value="1"/>
</dbReference>
<dbReference type="AlphaFoldDB" id="A0A3A4B9K6"/>
<reference evidence="2 3" key="1">
    <citation type="submission" date="2018-09" db="EMBL/GenBank/DDBJ databases">
        <title>YIM 75507 draft genome.</title>
        <authorList>
            <person name="Tang S."/>
            <person name="Feng Y."/>
        </authorList>
    </citation>
    <scope>NUCLEOTIDE SEQUENCE [LARGE SCALE GENOMIC DNA]</scope>
    <source>
        <strain evidence="2 3">YIM 75507</strain>
    </source>
</reference>
<dbReference type="Pfam" id="PF18029">
    <property type="entry name" value="Glyoxalase_6"/>
    <property type="match status" value="1"/>
</dbReference>
<feature type="domain" description="VOC" evidence="1">
    <location>
        <begin position="6"/>
        <end position="122"/>
    </location>
</feature>
<comment type="caution">
    <text evidence="2">The sequence shown here is derived from an EMBL/GenBank/DDBJ whole genome shotgun (WGS) entry which is preliminary data.</text>
</comment>
<name>A0A3A4B9K6_9ACTN</name>